<dbReference type="SMART" id="SM00116">
    <property type="entry name" value="CBS"/>
    <property type="match status" value="1"/>
</dbReference>
<dbReference type="Pfam" id="PF03448">
    <property type="entry name" value="MgtE_N"/>
    <property type="match status" value="1"/>
</dbReference>
<keyword evidence="2" id="KW-0472">Membrane</keyword>
<evidence type="ECO:0000313" key="5">
    <source>
        <dbReference type="Proteomes" id="UP000727907"/>
    </source>
</evidence>
<dbReference type="EMBL" id="JAHOPB010000002">
    <property type="protein sequence ID" value="MBU8876324.1"/>
    <property type="molecule type" value="Genomic_DNA"/>
</dbReference>
<keyword evidence="2" id="KW-0479">Metal-binding</keyword>
<keyword evidence="2" id="KW-1003">Cell membrane</keyword>
<feature type="transmembrane region" description="Helical" evidence="2">
    <location>
        <begin position="429"/>
        <end position="452"/>
    </location>
</feature>
<keyword evidence="5" id="KW-1185">Reference proteome</keyword>
<feature type="domain" description="CBS" evidence="3">
    <location>
        <begin position="209"/>
        <end position="265"/>
    </location>
</feature>
<dbReference type="InterPro" id="IPR006668">
    <property type="entry name" value="Mg_transptr_MgtE_intracell_dom"/>
</dbReference>
<feature type="transmembrane region" description="Helical" evidence="2">
    <location>
        <begin position="317"/>
        <end position="336"/>
    </location>
</feature>
<keyword evidence="2" id="KW-1133">Transmembrane helix</keyword>
<evidence type="ECO:0000313" key="4">
    <source>
        <dbReference type="EMBL" id="MBU8876324.1"/>
    </source>
</evidence>
<dbReference type="InterPro" id="IPR006669">
    <property type="entry name" value="MgtE_transporter"/>
</dbReference>
<evidence type="ECO:0000259" key="3">
    <source>
        <dbReference type="PROSITE" id="PS51371"/>
    </source>
</evidence>
<dbReference type="InterPro" id="IPR006667">
    <property type="entry name" value="SLC41_membr_dom"/>
</dbReference>
<proteinExistence type="inferred from homology"/>
<comment type="similarity">
    <text evidence="2">Belongs to the SLC41A transporter family.</text>
</comment>
<keyword evidence="1" id="KW-0129">CBS domain</keyword>
<feature type="transmembrane region" description="Helical" evidence="2">
    <location>
        <begin position="364"/>
        <end position="386"/>
    </location>
</feature>
<evidence type="ECO:0000256" key="1">
    <source>
        <dbReference type="PROSITE-ProRule" id="PRU00703"/>
    </source>
</evidence>
<name>A0ABS6INZ0_9HYPH</name>
<dbReference type="CDD" id="cd04606">
    <property type="entry name" value="CBS_pair_Mg_transporter"/>
    <property type="match status" value="1"/>
</dbReference>
<comment type="subcellular location">
    <subcellularLocation>
        <location evidence="2">Cell membrane</location>
        <topology evidence="2">Multi-pass membrane protein</topology>
    </subcellularLocation>
</comment>
<comment type="subunit">
    <text evidence="2">Homodimer.</text>
</comment>
<gene>
    <name evidence="4" type="primary">mgtE</name>
    <name evidence="4" type="ORF">KQ910_21300</name>
</gene>
<reference evidence="4 5" key="1">
    <citation type="submission" date="2021-06" db="EMBL/GenBank/DDBJ databases">
        <authorList>
            <person name="Lee D.H."/>
        </authorList>
    </citation>
    <scope>NUCLEOTIDE SEQUENCE [LARGE SCALE GENOMIC DNA]</scope>
    <source>
        <strain evidence="4 5">MMS21-HV4-11</strain>
    </source>
</reference>
<accession>A0ABS6INZ0</accession>
<dbReference type="SMART" id="SM00924">
    <property type="entry name" value="MgtE_N"/>
    <property type="match status" value="1"/>
</dbReference>
<dbReference type="PANTHER" id="PTHR43773:SF1">
    <property type="entry name" value="MAGNESIUM TRANSPORTER MGTE"/>
    <property type="match status" value="1"/>
</dbReference>
<dbReference type="RefSeq" id="WP_216965027.1">
    <property type="nucleotide sequence ID" value="NZ_JAHOPB010000002.1"/>
</dbReference>
<dbReference type="PANTHER" id="PTHR43773">
    <property type="entry name" value="MAGNESIUM TRANSPORTER MGTE"/>
    <property type="match status" value="1"/>
</dbReference>
<keyword evidence="2" id="KW-0460">Magnesium</keyword>
<keyword evidence="2" id="KW-0813">Transport</keyword>
<organism evidence="4 5">
    <name type="scientific">Reyranella humidisoli</name>
    <dbReference type="NCBI Taxonomy" id="2849149"/>
    <lineage>
        <taxon>Bacteria</taxon>
        <taxon>Pseudomonadati</taxon>
        <taxon>Pseudomonadota</taxon>
        <taxon>Alphaproteobacteria</taxon>
        <taxon>Hyphomicrobiales</taxon>
        <taxon>Reyranellaceae</taxon>
        <taxon>Reyranella</taxon>
    </lineage>
</organism>
<dbReference type="Proteomes" id="UP000727907">
    <property type="component" value="Unassembled WGS sequence"/>
</dbReference>
<dbReference type="InterPro" id="IPR000644">
    <property type="entry name" value="CBS_dom"/>
</dbReference>
<evidence type="ECO:0000256" key="2">
    <source>
        <dbReference type="RuleBase" id="RU362011"/>
    </source>
</evidence>
<dbReference type="Pfam" id="PF01769">
    <property type="entry name" value="MgtE"/>
    <property type="match status" value="1"/>
</dbReference>
<dbReference type="NCBIfam" id="TIGR00400">
    <property type="entry name" value="mgtE"/>
    <property type="match status" value="1"/>
</dbReference>
<feature type="transmembrane region" description="Helical" evidence="2">
    <location>
        <begin position="393"/>
        <end position="417"/>
    </location>
</feature>
<protein>
    <recommendedName>
        <fullName evidence="2">Magnesium transporter MgtE</fullName>
    </recommendedName>
</protein>
<comment type="function">
    <text evidence="2">Acts as a magnesium transporter.</text>
</comment>
<comment type="caution">
    <text evidence="4">The sequence shown here is derived from an EMBL/GenBank/DDBJ whole genome shotgun (WGS) entry which is preliminary data.</text>
</comment>
<feature type="transmembrane region" description="Helical" evidence="2">
    <location>
        <begin position="290"/>
        <end position="310"/>
    </location>
</feature>
<dbReference type="Pfam" id="PF00571">
    <property type="entry name" value="CBS"/>
    <property type="match status" value="1"/>
</dbReference>
<sequence>MSSEIDHLDEVTPDLVRRVEAALAENRPEDARGLLANLSATGQASILEQISEAERDKLVGILKGDLDPEALTELDEEVLEDVLDQLDSKEIAAAARELEADDAATILEDLSEDERQEVLAEIPADERADIERALAYPEDTAGRLMQRSLVKVADSWTVGQVIDYCREATDLPDDVYDIFVVDETGRLRGSVPLGRMLRTKRPVPIFDIVDPDIPSLPATADQAEVAHVFRDKNLVSCPVVDDDGRLQGVIMVDDVVDVIDEEAEEDLLKMGGVGSDDMHADTVTTARLRAPWLLVNVATALVASFVISQFEDTIEKIVILAALMPIVASMGGNAGIQTVTVTVRALAMGELTAANGMRFIAKEAVVGSLNGLLFATLLAVGVVLIFHDWRLGAVIAASMVCNLMAAALAGSLIPLGLQKFGVDPAVSSTVFLTMVTDVTGFLTFLGLATIFLL</sequence>
<dbReference type="PROSITE" id="PS51371">
    <property type="entry name" value="CBS"/>
    <property type="match status" value="1"/>
</dbReference>
<keyword evidence="2" id="KW-0812">Transmembrane</keyword>